<dbReference type="SUPFAM" id="SSF46894">
    <property type="entry name" value="C-terminal effector domain of the bipartite response regulators"/>
    <property type="match status" value="1"/>
</dbReference>
<accession>A0A1W6BAP0</accession>
<protein>
    <submittedName>
        <fullName evidence="5">Transcriptional regulator SdiA</fullName>
    </submittedName>
</protein>
<dbReference type="PANTHER" id="PTHR44688:SF16">
    <property type="entry name" value="DNA-BINDING TRANSCRIPTIONAL ACTIVATOR DEVR_DOSR"/>
    <property type="match status" value="1"/>
</dbReference>
<dbReference type="Gene3D" id="1.10.10.10">
    <property type="entry name" value="Winged helix-like DNA-binding domain superfamily/Winged helix DNA-binding domain"/>
    <property type="match status" value="1"/>
</dbReference>
<dbReference type="Pfam" id="PF03472">
    <property type="entry name" value="Autoind_bind"/>
    <property type="match status" value="1"/>
</dbReference>
<evidence type="ECO:0000313" key="5">
    <source>
        <dbReference type="EMBL" id="ARJ44121.1"/>
    </source>
</evidence>
<dbReference type="EMBL" id="CP019706">
    <property type="protein sequence ID" value="ARJ44121.1"/>
    <property type="molecule type" value="Genomic_DNA"/>
</dbReference>
<keyword evidence="2" id="KW-0238">DNA-binding</keyword>
<dbReference type="Proteomes" id="UP000192900">
    <property type="component" value="Chromosome"/>
</dbReference>
<dbReference type="GO" id="GO:0003677">
    <property type="term" value="F:DNA binding"/>
    <property type="evidence" value="ECO:0007669"/>
    <property type="project" value="UniProtKB-KW"/>
</dbReference>
<dbReference type="GO" id="GO:0006355">
    <property type="term" value="P:regulation of DNA-templated transcription"/>
    <property type="evidence" value="ECO:0007669"/>
    <property type="project" value="InterPro"/>
</dbReference>
<dbReference type="PANTHER" id="PTHR44688">
    <property type="entry name" value="DNA-BINDING TRANSCRIPTIONAL ACTIVATOR DEVR_DOSR"/>
    <property type="match status" value="1"/>
</dbReference>
<dbReference type="PROSITE" id="PS50043">
    <property type="entry name" value="HTH_LUXR_2"/>
    <property type="match status" value="1"/>
</dbReference>
<evidence type="ECO:0000256" key="3">
    <source>
        <dbReference type="ARBA" id="ARBA00023163"/>
    </source>
</evidence>
<evidence type="ECO:0000259" key="4">
    <source>
        <dbReference type="PROSITE" id="PS50043"/>
    </source>
</evidence>
<dbReference type="PROSITE" id="PS00622">
    <property type="entry name" value="HTH_LUXR_1"/>
    <property type="match status" value="1"/>
</dbReference>
<proteinExistence type="predicted"/>
<dbReference type="InterPro" id="IPR036388">
    <property type="entry name" value="WH-like_DNA-bd_sf"/>
</dbReference>
<dbReference type="InterPro" id="IPR000792">
    <property type="entry name" value="Tscrpt_reg_LuxR_C"/>
</dbReference>
<keyword evidence="3" id="KW-0804">Transcription</keyword>
<reference evidence="5 6" key="1">
    <citation type="submission" date="2017-02" db="EMBL/GenBank/DDBJ databases">
        <title>Complete genome sequence of the drought resistance-promoting endophyte Pantoea alhagi LTYR-11Z.</title>
        <authorList>
            <person name="Zhang L."/>
        </authorList>
    </citation>
    <scope>NUCLEOTIDE SEQUENCE [LARGE SCALE GENOMIC DNA]</scope>
    <source>
        <strain evidence="5 6">LTYR-11Z</strain>
    </source>
</reference>
<feature type="domain" description="HTH luxR-type" evidence="4">
    <location>
        <begin position="173"/>
        <end position="238"/>
    </location>
</feature>
<dbReference type="Gene3D" id="3.30.450.80">
    <property type="entry name" value="Transcription factor LuxR-like, autoinducer-binding domain"/>
    <property type="match status" value="1"/>
</dbReference>
<dbReference type="RefSeq" id="WP_085072164.1">
    <property type="nucleotide sequence ID" value="NZ_CP019706.1"/>
</dbReference>
<dbReference type="STRING" id="1891675.B1H58_20105"/>
<dbReference type="SUPFAM" id="SSF75516">
    <property type="entry name" value="Pheromone-binding domain of LuxR-like quorum-sensing transcription factors"/>
    <property type="match status" value="1"/>
</dbReference>
<name>A0A1W6BAP0_9GAMM</name>
<dbReference type="NCBIfam" id="NF007561">
    <property type="entry name" value="PRK10188.1"/>
    <property type="match status" value="1"/>
</dbReference>
<dbReference type="Pfam" id="PF00196">
    <property type="entry name" value="GerE"/>
    <property type="match status" value="1"/>
</dbReference>
<dbReference type="OrthoDB" id="9774661at2"/>
<dbReference type="PRINTS" id="PR00038">
    <property type="entry name" value="HTHLUXR"/>
</dbReference>
<dbReference type="CDD" id="cd06170">
    <property type="entry name" value="LuxR_C_like"/>
    <property type="match status" value="1"/>
</dbReference>
<organism evidence="5 6">
    <name type="scientific">Pantoea alhagi</name>
    <dbReference type="NCBI Taxonomy" id="1891675"/>
    <lineage>
        <taxon>Bacteria</taxon>
        <taxon>Pseudomonadati</taxon>
        <taxon>Pseudomonadota</taxon>
        <taxon>Gammaproteobacteria</taxon>
        <taxon>Enterobacterales</taxon>
        <taxon>Erwiniaceae</taxon>
        <taxon>Pantoea</taxon>
    </lineage>
</organism>
<dbReference type="InterPro" id="IPR036693">
    <property type="entry name" value="TF_LuxR_autoind-bd_dom_sf"/>
</dbReference>
<gene>
    <name evidence="5" type="ORF">B1H58_20105</name>
</gene>
<dbReference type="SMART" id="SM00421">
    <property type="entry name" value="HTH_LUXR"/>
    <property type="match status" value="1"/>
</dbReference>
<evidence type="ECO:0000256" key="2">
    <source>
        <dbReference type="ARBA" id="ARBA00023125"/>
    </source>
</evidence>
<evidence type="ECO:0000256" key="1">
    <source>
        <dbReference type="ARBA" id="ARBA00023015"/>
    </source>
</evidence>
<dbReference type="InterPro" id="IPR005143">
    <property type="entry name" value="TF_LuxR_autoind-bd_dom"/>
</dbReference>
<keyword evidence="1" id="KW-0805">Transcription regulation</keyword>
<evidence type="ECO:0000313" key="6">
    <source>
        <dbReference type="Proteomes" id="UP000192900"/>
    </source>
</evidence>
<dbReference type="InterPro" id="IPR016032">
    <property type="entry name" value="Sig_transdc_resp-reg_C-effctor"/>
</dbReference>
<dbReference type="AlphaFoldDB" id="A0A1W6BAP0"/>
<sequence length="240" mass="27522">MTFDDYFAWRKEVEALFFLLNNTDELTDILQQQVKALGLEHFALLIRHPVPFTRPKTFLFTTYPKSWVKQYENENYYAIDPILDLCQLPGKFILWQDALSECTKLFWQEAKAHGLTSGVSCSLMALNRALGILSASSKKALNMLTLQPEQQLRLQYLLDLSLQTLQRLDDVSMRILDITLSQRELEILKWTAEGKTAVEISLILAISPHTVNFHQKNLQKRFNAPNKTQVASYAAAMGLL</sequence>
<dbReference type="KEGG" id="palh:B1H58_20105"/>
<keyword evidence="6" id="KW-1185">Reference proteome</keyword>